<accession>A0ABN1J5M7</accession>
<proteinExistence type="predicted"/>
<dbReference type="EMBL" id="BAAACF010000003">
    <property type="protein sequence ID" value="GAA0728719.1"/>
    <property type="molecule type" value="Genomic_DNA"/>
</dbReference>
<comment type="caution">
    <text evidence="1">The sequence shown here is derived from an EMBL/GenBank/DDBJ whole genome shotgun (WGS) entry which is preliminary data.</text>
</comment>
<reference evidence="1 2" key="1">
    <citation type="journal article" date="2019" name="Int. J. Syst. Evol. Microbiol.">
        <title>The Global Catalogue of Microorganisms (GCM) 10K type strain sequencing project: providing services to taxonomists for standard genome sequencing and annotation.</title>
        <authorList>
            <consortium name="The Broad Institute Genomics Platform"/>
            <consortium name="The Broad Institute Genome Sequencing Center for Infectious Disease"/>
            <person name="Wu L."/>
            <person name="Ma J."/>
        </authorList>
    </citation>
    <scope>NUCLEOTIDE SEQUENCE [LARGE SCALE GENOMIC DNA]</scope>
    <source>
        <strain evidence="1 2">JCM 1405</strain>
    </source>
</reference>
<name>A0ABN1J5M7_9CLOT</name>
<dbReference type="Proteomes" id="UP001500339">
    <property type="component" value="Unassembled WGS sequence"/>
</dbReference>
<evidence type="ECO:0000313" key="1">
    <source>
        <dbReference type="EMBL" id="GAA0728719.1"/>
    </source>
</evidence>
<gene>
    <name evidence="1" type="ORF">GCM10008905_27970</name>
</gene>
<organism evidence="1 2">
    <name type="scientific">Clostridium malenominatum</name>
    <dbReference type="NCBI Taxonomy" id="1539"/>
    <lineage>
        <taxon>Bacteria</taxon>
        <taxon>Bacillati</taxon>
        <taxon>Bacillota</taxon>
        <taxon>Clostridia</taxon>
        <taxon>Eubacteriales</taxon>
        <taxon>Clostridiaceae</taxon>
        <taxon>Clostridium</taxon>
    </lineage>
</organism>
<sequence length="79" mass="9177">MGNIPVGVFAPRDFDQSISQEIIPNVDVIYDNASQQSTMPQSIINSYYLYYEVIFRTKKALKINYNFDYLSYNKLAILI</sequence>
<evidence type="ECO:0000313" key="2">
    <source>
        <dbReference type="Proteomes" id="UP001500339"/>
    </source>
</evidence>
<keyword evidence="2" id="KW-1185">Reference proteome</keyword>
<protein>
    <submittedName>
        <fullName evidence="1">Uncharacterized protein</fullName>
    </submittedName>
</protein>
<dbReference type="RefSeq" id="WP_343770626.1">
    <property type="nucleotide sequence ID" value="NZ_BAAACF010000003.1"/>
</dbReference>